<dbReference type="RefSeq" id="WP_343784008.1">
    <property type="nucleotide sequence ID" value="NZ_BAAACZ010000020.1"/>
</dbReference>
<dbReference type="Gene3D" id="1.20.1420.30">
    <property type="entry name" value="NCX, central ion-binding region"/>
    <property type="match status" value="1"/>
</dbReference>
<feature type="transmembrane region" description="Helical" evidence="5">
    <location>
        <begin position="130"/>
        <end position="151"/>
    </location>
</feature>
<gene>
    <name evidence="7" type="ORF">GCM10008935_24840</name>
</gene>
<dbReference type="Proteomes" id="UP001500740">
    <property type="component" value="Unassembled WGS sequence"/>
</dbReference>
<evidence type="ECO:0000313" key="8">
    <source>
        <dbReference type="Proteomes" id="UP001500740"/>
    </source>
</evidence>
<name>A0ABP3JZH6_9BACI</name>
<feature type="domain" description="Sodium/calcium exchanger membrane region" evidence="6">
    <location>
        <begin position="4"/>
        <end position="147"/>
    </location>
</feature>
<keyword evidence="3 5" id="KW-1133">Transmembrane helix</keyword>
<comment type="caution">
    <text evidence="7">The sequence shown here is derived from an EMBL/GenBank/DDBJ whole genome shotgun (WGS) entry which is preliminary data.</text>
</comment>
<feature type="transmembrane region" description="Helical" evidence="5">
    <location>
        <begin position="102"/>
        <end position="124"/>
    </location>
</feature>
<dbReference type="PANTHER" id="PTHR10846:SF8">
    <property type="entry name" value="INNER MEMBRANE PROTEIN YRBG"/>
    <property type="match status" value="1"/>
</dbReference>
<feature type="transmembrane region" description="Helical" evidence="5">
    <location>
        <begin position="236"/>
        <end position="259"/>
    </location>
</feature>
<dbReference type="PANTHER" id="PTHR10846">
    <property type="entry name" value="SODIUM/POTASSIUM/CALCIUM EXCHANGER"/>
    <property type="match status" value="1"/>
</dbReference>
<evidence type="ECO:0000313" key="7">
    <source>
        <dbReference type="EMBL" id="GAA0467952.1"/>
    </source>
</evidence>
<evidence type="ECO:0000256" key="3">
    <source>
        <dbReference type="ARBA" id="ARBA00022989"/>
    </source>
</evidence>
<evidence type="ECO:0000256" key="5">
    <source>
        <dbReference type="SAM" id="Phobius"/>
    </source>
</evidence>
<accession>A0ABP3JZH6</accession>
<protein>
    <submittedName>
        <fullName evidence="7">Sodium:calcium antiporter</fullName>
    </submittedName>
</protein>
<organism evidence="7 8">
    <name type="scientific">Alkalibacillus silvisoli</name>
    <dbReference type="NCBI Taxonomy" id="392823"/>
    <lineage>
        <taxon>Bacteria</taxon>
        <taxon>Bacillati</taxon>
        <taxon>Bacillota</taxon>
        <taxon>Bacilli</taxon>
        <taxon>Bacillales</taxon>
        <taxon>Bacillaceae</taxon>
        <taxon>Alkalibacillus</taxon>
    </lineage>
</organism>
<dbReference type="EMBL" id="BAAACZ010000020">
    <property type="protein sequence ID" value="GAA0467952.1"/>
    <property type="molecule type" value="Genomic_DNA"/>
</dbReference>
<evidence type="ECO:0000259" key="6">
    <source>
        <dbReference type="Pfam" id="PF01699"/>
    </source>
</evidence>
<dbReference type="Pfam" id="PF01699">
    <property type="entry name" value="Na_Ca_ex"/>
    <property type="match status" value="2"/>
</dbReference>
<keyword evidence="4 5" id="KW-0472">Membrane</keyword>
<feature type="transmembrane region" description="Helical" evidence="5">
    <location>
        <begin position="298"/>
        <end position="319"/>
    </location>
</feature>
<sequence length="320" mass="34629">MLVYISFFLAAAIVVFAAIKLNDYGDQISKQTAMSGAMVGGLLIAGATSLPELTTSVTAVYIDNVDIAVGNMLGSNVFNLLILAFVDLFYRKKQVFNQLNTNNFLPSTIFGIALTSIAIGAMILDYQITLFNIGFEMFILVGLYMISVKLFEQEEARDEIKGQSNSTPLNKVIRYFVFSAIIVLIAGSILSISGDLLAEQTGINSSFVGSVLIAASTSLPELVAVIAAYKIGNYAIAIGAILGSNLFNLLLLAFTDAFYQQGPILQGVSSSMIIIAFLSLVMMLITLYMLMRSPAKKVVKYIAPSLFTIVIYLVVSYIIF</sequence>
<dbReference type="InterPro" id="IPR044880">
    <property type="entry name" value="NCX_ion-bd_dom_sf"/>
</dbReference>
<feature type="transmembrane region" description="Helical" evidence="5">
    <location>
        <begin position="67"/>
        <end position="90"/>
    </location>
</feature>
<evidence type="ECO:0000256" key="2">
    <source>
        <dbReference type="ARBA" id="ARBA00022692"/>
    </source>
</evidence>
<feature type="transmembrane region" description="Helical" evidence="5">
    <location>
        <begin position="271"/>
        <end position="291"/>
    </location>
</feature>
<feature type="transmembrane region" description="Helical" evidence="5">
    <location>
        <begin position="206"/>
        <end position="229"/>
    </location>
</feature>
<feature type="transmembrane region" description="Helical" evidence="5">
    <location>
        <begin position="172"/>
        <end position="194"/>
    </location>
</feature>
<evidence type="ECO:0000256" key="1">
    <source>
        <dbReference type="ARBA" id="ARBA00004141"/>
    </source>
</evidence>
<dbReference type="InterPro" id="IPR004481">
    <property type="entry name" value="K/Na/Ca-exchanger"/>
</dbReference>
<reference evidence="8" key="1">
    <citation type="journal article" date="2019" name="Int. J. Syst. Evol. Microbiol.">
        <title>The Global Catalogue of Microorganisms (GCM) 10K type strain sequencing project: providing services to taxonomists for standard genome sequencing and annotation.</title>
        <authorList>
            <consortium name="The Broad Institute Genomics Platform"/>
            <consortium name="The Broad Institute Genome Sequencing Center for Infectious Disease"/>
            <person name="Wu L."/>
            <person name="Ma J."/>
        </authorList>
    </citation>
    <scope>NUCLEOTIDE SEQUENCE [LARGE SCALE GENOMIC DNA]</scope>
    <source>
        <strain evidence="8">JCM 14193</strain>
    </source>
</reference>
<feature type="domain" description="Sodium/calcium exchanger membrane region" evidence="6">
    <location>
        <begin position="175"/>
        <end position="319"/>
    </location>
</feature>
<evidence type="ECO:0000256" key="4">
    <source>
        <dbReference type="ARBA" id="ARBA00023136"/>
    </source>
</evidence>
<dbReference type="InterPro" id="IPR004837">
    <property type="entry name" value="NaCa_Exmemb"/>
</dbReference>
<proteinExistence type="predicted"/>
<comment type="subcellular location">
    <subcellularLocation>
        <location evidence="1">Membrane</location>
        <topology evidence="1">Multi-pass membrane protein</topology>
    </subcellularLocation>
</comment>
<keyword evidence="8" id="KW-1185">Reference proteome</keyword>
<keyword evidence="2 5" id="KW-0812">Transmembrane</keyword>